<accession>A0A6N7V2X7</accession>
<evidence type="ECO:0000313" key="5">
    <source>
        <dbReference type="EMBL" id="MSR94470.1"/>
    </source>
</evidence>
<evidence type="ECO:0000256" key="3">
    <source>
        <dbReference type="ARBA" id="ARBA00023163"/>
    </source>
</evidence>
<dbReference type="Proteomes" id="UP000434409">
    <property type="component" value="Unassembled WGS sequence"/>
</dbReference>
<dbReference type="GO" id="GO:0003677">
    <property type="term" value="F:DNA binding"/>
    <property type="evidence" value="ECO:0007669"/>
    <property type="project" value="UniProtKB-KW"/>
</dbReference>
<reference evidence="5 6" key="1">
    <citation type="submission" date="2019-08" db="EMBL/GenBank/DDBJ databases">
        <title>In-depth cultivation of the pig gut microbiome towards novel bacterial diversity and tailored functional studies.</title>
        <authorList>
            <person name="Wylensek D."/>
            <person name="Hitch T.C.A."/>
            <person name="Clavel T."/>
        </authorList>
    </citation>
    <scope>NUCLEOTIDE SEQUENCE [LARGE SCALE GENOMIC DNA]</scope>
    <source>
        <strain evidence="5 6">68-1-5</strain>
    </source>
</reference>
<organism evidence="5 6">
    <name type="scientific">Suipraeoptans intestinalis</name>
    <dbReference type="NCBI Taxonomy" id="2606628"/>
    <lineage>
        <taxon>Bacteria</taxon>
        <taxon>Bacillati</taxon>
        <taxon>Bacillota</taxon>
        <taxon>Clostridia</taxon>
        <taxon>Lachnospirales</taxon>
        <taxon>Lachnospiraceae</taxon>
        <taxon>Suipraeoptans</taxon>
    </lineage>
</organism>
<dbReference type="EMBL" id="VULY01000018">
    <property type="protein sequence ID" value="MSR94470.1"/>
    <property type="molecule type" value="Genomic_DNA"/>
</dbReference>
<evidence type="ECO:0000256" key="1">
    <source>
        <dbReference type="ARBA" id="ARBA00023015"/>
    </source>
</evidence>
<dbReference type="SMART" id="SM00420">
    <property type="entry name" value="HTH_DEOR"/>
    <property type="match status" value="1"/>
</dbReference>
<dbReference type="GO" id="GO:0003700">
    <property type="term" value="F:DNA-binding transcription factor activity"/>
    <property type="evidence" value="ECO:0007669"/>
    <property type="project" value="InterPro"/>
</dbReference>
<dbReference type="InterPro" id="IPR050313">
    <property type="entry name" value="Carb_Metab_HTH_regulators"/>
</dbReference>
<dbReference type="InterPro" id="IPR001034">
    <property type="entry name" value="DeoR_HTH"/>
</dbReference>
<dbReference type="InterPro" id="IPR018356">
    <property type="entry name" value="Tscrpt_reg_HTH_DeoR_CS"/>
</dbReference>
<feature type="domain" description="HTH deoR-type" evidence="4">
    <location>
        <begin position="3"/>
        <end position="58"/>
    </location>
</feature>
<dbReference type="Pfam" id="PF08220">
    <property type="entry name" value="HTH_DeoR"/>
    <property type="match status" value="1"/>
</dbReference>
<dbReference type="PROSITE" id="PS51000">
    <property type="entry name" value="HTH_DEOR_2"/>
    <property type="match status" value="1"/>
</dbReference>
<evidence type="ECO:0000313" key="6">
    <source>
        <dbReference type="Proteomes" id="UP000434409"/>
    </source>
</evidence>
<keyword evidence="2" id="KW-0238">DNA-binding</keyword>
<dbReference type="SMART" id="SM01134">
    <property type="entry name" value="DeoRC"/>
    <property type="match status" value="1"/>
</dbReference>
<dbReference type="PANTHER" id="PTHR30363:SF46">
    <property type="entry name" value="LYSR FAMILY TRANSCRIPTIONAL REGULATOR"/>
    <property type="match status" value="1"/>
</dbReference>
<dbReference type="SUPFAM" id="SSF100950">
    <property type="entry name" value="NagB/RpiA/CoA transferase-like"/>
    <property type="match status" value="1"/>
</dbReference>
<dbReference type="InterPro" id="IPR014036">
    <property type="entry name" value="DeoR-like_C"/>
</dbReference>
<dbReference type="AlphaFoldDB" id="A0A6N7V2X7"/>
<dbReference type="PANTHER" id="PTHR30363">
    <property type="entry name" value="HTH-TYPE TRANSCRIPTIONAL REGULATOR SRLR-RELATED"/>
    <property type="match status" value="1"/>
</dbReference>
<dbReference type="CDD" id="cd00090">
    <property type="entry name" value="HTH_ARSR"/>
    <property type="match status" value="1"/>
</dbReference>
<dbReference type="PRINTS" id="PR00037">
    <property type="entry name" value="HTHLACR"/>
</dbReference>
<dbReference type="InterPro" id="IPR037171">
    <property type="entry name" value="NagB/RpiA_transferase-like"/>
</dbReference>
<dbReference type="Pfam" id="PF00455">
    <property type="entry name" value="DeoRC"/>
    <property type="match status" value="1"/>
</dbReference>
<dbReference type="Gene3D" id="1.10.10.10">
    <property type="entry name" value="Winged helix-like DNA-binding domain superfamily/Winged helix DNA-binding domain"/>
    <property type="match status" value="1"/>
</dbReference>
<dbReference type="PROSITE" id="PS00894">
    <property type="entry name" value="HTH_DEOR_1"/>
    <property type="match status" value="1"/>
</dbReference>
<keyword evidence="3" id="KW-0804">Transcription</keyword>
<dbReference type="Gene3D" id="3.40.50.1360">
    <property type="match status" value="1"/>
</dbReference>
<dbReference type="InterPro" id="IPR011991">
    <property type="entry name" value="ArsR-like_HTH"/>
</dbReference>
<proteinExistence type="predicted"/>
<keyword evidence="1" id="KW-0805">Transcription regulation</keyword>
<comment type="caution">
    <text evidence="5">The sequence shown here is derived from an EMBL/GenBank/DDBJ whole genome shotgun (WGS) entry which is preliminary data.</text>
</comment>
<evidence type="ECO:0000259" key="4">
    <source>
        <dbReference type="PROSITE" id="PS51000"/>
    </source>
</evidence>
<dbReference type="InterPro" id="IPR036388">
    <property type="entry name" value="WH-like_DNA-bd_sf"/>
</dbReference>
<dbReference type="SUPFAM" id="SSF46785">
    <property type="entry name" value="Winged helix' DNA-binding domain"/>
    <property type="match status" value="1"/>
</dbReference>
<sequence>MLRVERQAKIVQLLQTRGSLQVEELAKELGVSPMTIRRDLGTLEEHNKVERYHGGAVAKQEESYARKKTSHQGEKERIARRCFAFIKEGDTVFLDAGTTTYEIARLLQSTPDIMVVTNDLEIGQLLKESRVRLFLCGGEVQKSTGSVFDQYARQMLENFKFDIGFFGAASINKNFEVTTPTIEKMWLKRQVPRQCSESFLAVDASKFEKQSMTKINHLGDYTGVITGRRFSEEEKKRLDAMGAVIYGLTEESR</sequence>
<keyword evidence="6" id="KW-1185">Reference proteome</keyword>
<dbReference type="InterPro" id="IPR036390">
    <property type="entry name" value="WH_DNA-bd_sf"/>
</dbReference>
<name>A0A6N7V2X7_9FIRM</name>
<gene>
    <name evidence="5" type="ORF">FYJ34_09425</name>
</gene>
<protein>
    <submittedName>
        <fullName evidence="5">DeoR/GlpR transcriptional regulator</fullName>
    </submittedName>
</protein>
<dbReference type="RefSeq" id="WP_154478165.1">
    <property type="nucleotide sequence ID" value="NZ_VULY01000018.1"/>
</dbReference>
<evidence type="ECO:0000256" key="2">
    <source>
        <dbReference type="ARBA" id="ARBA00023125"/>
    </source>
</evidence>